<evidence type="ECO:0000256" key="1">
    <source>
        <dbReference type="SAM" id="MobiDB-lite"/>
    </source>
</evidence>
<evidence type="ECO:0000313" key="3">
    <source>
        <dbReference type="EMBL" id="SDM02726.1"/>
    </source>
</evidence>
<feature type="region of interest" description="Disordered" evidence="1">
    <location>
        <begin position="107"/>
        <end position="144"/>
    </location>
</feature>
<sequence length="144" mass="15644">MNRFFAGIFRRMLTVIGLIGSLVVVTVLVVLAVLLVSAVTMVALLTAAATLIRWRILWRRLRHRTANPAGAPAAAATGGLRLRLAGARVPGRLRADLSGNVPRIRRRLRLAAGSAKERPGTRRRSGGDSHRSRRHPPATAERHA</sequence>
<feature type="compositionally biased region" description="Basic and acidic residues" evidence="1">
    <location>
        <begin position="115"/>
        <end position="130"/>
    </location>
</feature>
<dbReference type="STRING" id="683260.SAMN05421874_1363"/>
<feature type="transmembrane region" description="Helical" evidence="2">
    <location>
        <begin position="38"/>
        <end position="56"/>
    </location>
</feature>
<dbReference type="EMBL" id="FNFB01000036">
    <property type="protein sequence ID" value="SDM02726.1"/>
    <property type="molecule type" value="Genomic_DNA"/>
</dbReference>
<accession>A0A1G9PVD0</accession>
<evidence type="ECO:0000256" key="2">
    <source>
        <dbReference type="SAM" id="Phobius"/>
    </source>
</evidence>
<keyword evidence="2" id="KW-0812">Transmembrane</keyword>
<protein>
    <submittedName>
        <fullName evidence="3">Uncharacterized protein</fullName>
    </submittedName>
</protein>
<evidence type="ECO:0000313" key="4">
    <source>
        <dbReference type="Proteomes" id="UP000198683"/>
    </source>
</evidence>
<name>A0A1G9PVD0_9ACTN</name>
<keyword evidence="2" id="KW-0472">Membrane</keyword>
<dbReference type="Proteomes" id="UP000198683">
    <property type="component" value="Unassembled WGS sequence"/>
</dbReference>
<proteinExistence type="predicted"/>
<feature type="transmembrane region" description="Helical" evidence="2">
    <location>
        <begin position="12"/>
        <end position="32"/>
    </location>
</feature>
<keyword evidence="4" id="KW-1185">Reference proteome</keyword>
<gene>
    <name evidence="3" type="ORF">SAMN05421874_1363</name>
</gene>
<reference evidence="3 4" key="1">
    <citation type="submission" date="2016-10" db="EMBL/GenBank/DDBJ databases">
        <authorList>
            <person name="de Groot N.N."/>
        </authorList>
    </citation>
    <scope>NUCLEOTIDE SEQUENCE [LARGE SCALE GENOMIC DNA]</scope>
    <source>
        <strain evidence="3 4">CGMCC 4.5681</strain>
    </source>
</reference>
<keyword evidence="2" id="KW-1133">Transmembrane helix</keyword>
<organism evidence="3 4">
    <name type="scientific">Nonomuraea maritima</name>
    <dbReference type="NCBI Taxonomy" id="683260"/>
    <lineage>
        <taxon>Bacteria</taxon>
        <taxon>Bacillati</taxon>
        <taxon>Actinomycetota</taxon>
        <taxon>Actinomycetes</taxon>
        <taxon>Streptosporangiales</taxon>
        <taxon>Streptosporangiaceae</taxon>
        <taxon>Nonomuraea</taxon>
    </lineage>
</organism>
<dbReference type="AlphaFoldDB" id="A0A1G9PVD0"/>